<dbReference type="Pfam" id="PF14845">
    <property type="entry name" value="Glycohydro_20b2"/>
    <property type="match status" value="1"/>
</dbReference>
<dbReference type="AlphaFoldDB" id="A0A165Q0S9"/>
<evidence type="ECO:0000256" key="6">
    <source>
        <dbReference type="ARBA" id="ARBA00023295"/>
    </source>
</evidence>
<dbReference type="EMBL" id="KV425886">
    <property type="protein sequence ID" value="KZW02925.1"/>
    <property type="molecule type" value="Genomic_DNA"/>
</dbReference>
<evidence type="ECO:0000256" key="5">
    <source>
        <dbReference type="ARBA" id="ARBA00023180"/>
    </source>
</evidence>
<evidence type="ECO:0000256" key="3">
    <source>
        <dbReference type="ARBA" id="ARBA00022729"/>
    </source>
</evidence>
<dbReference type="Gene3D" id="3.20.20.80">
    <property type="entry name" value="Glycosidases"/>
    <property type="match status" value="1"/>
</dbReference>
<sequence>MRFSATALAVAALAAAGAVDAVKVNPLPAPQQIQWGTSGAKKIALGPGSLQTPGAKGANKDVVYSAFSRVVKTVNKVRWVPAAIEAPIPKFESFPGTDAPAALERREDLRRGNPGKATGSPVTTATIKVADWSADLQLGVDESYSLSIGKDSNALEITAPTVWGALHALTTFQQLVILEDGQLVVEQPVHIVDKPNYPHRGVMLDSGRNFLSVQKLKEQLDAMALTKLNVLHWHLDDTQSWPLQLKTYPQMTKDAYSAREQYSRDDVKDLVSYARKRAIRLIPEIDMPGHSAAGWQQIDPTIVTCQNSWWSNDNWPLHTAVQPNPGQLDILNDKTYTHVEKVYKEVGEMFADNIFHVGGDELQTGCFNFSSSIREWFAADASRTYADLAQYWVDKALPIFKAENNTAGKKRELMMWEDIVLSADIPAKQVPTDVIIQSWNSPANIKTLTSKGYRTVVSNNEFLYLDCGNGGYVSNDPRYNDQTNPDPTGATFSFNYGGPGGSWCAPFKTWQRIYSFDFAANLTESEAALVIGTTAPLWGEQIDDTVIAGKLWPRAAALGELVWSGNKDPKTGLKRLTQLTQRISNFREYLVALGIAAAPIMPKFCIQHPHACDLYYNQTAVV</sequence>
<accession>A0A165Q0S9</accession>
<comment type="catalytic activity">
    <reaction evidence="1 7">
        <text>Hydrolysis of terminal non-reducing N-acetyl-D-hexosamine residues in N-acetyl-beta-D-hexosaminides.</text>
        <dbReference type="EC" id="3.2.1.52"/>
    </reaction>
</comment>
<feature type="signal peptide" evidence="9">
    <location>
        <begin position="1"/>
        <end position="21"/>
    </location>
</feature>
<dbReference type="SUPFAM" id="SSF55545">
    <property type="entry name" value="beta-N-acetylhexosaminidase-like domain"/>
    <property type="match status" value="1"/>
</dbReference>
<dbReference type="GO" id="GO:0016020">
    <property type="term" value="C:membrane"/>
    <property type="evidence" value="ECO:0007669"/>
    <property type="project" value="TreeGrafter"/>
</dbReference>
<dbReference type="OrthoDB" id="428480at2759"/>
<dbReference type="InterPro" id="IPR017853">
    <property type="entry name" value="GH"/>
</dbReference>
<keyword evidence="13" id="KW-1185">Reference proteome</keyword>
<evidence type="ECO:0000313" key="13">
    <source>
        <dbReference type="Proteomes" id="UP000077266"/>
    </source>
</evidence>
<dbReference type="PRINTS" id="PR00738">
    <property type="entry name" value="GLHYDRLASE20"/>
</dbReference>
<dbReference type="CDD" id="cd06562">
    <property type="entry name" value="GH20_HexA_HexB-like"/>
    <property type="match status" value="1"/>
</dbReference>
<keyword evidence="6 7" id="KW-0326">Glycosidase</keyword>
<feature type="chain" id="PRO_5007864537" description="Beta-hexosaminidase" evidence="9">
    <location>
        <begin position="22"/>
        <end position="622"/>
    </location>
</feature>
<dbReference type="InParanoid" id="A0A165Q0S9"/>
<dbReference type="STRING" id="1314781.A0A165Q0S9"/>
<dbReference type="PANTHER" id="PTHR22600:SF26">
    <property type="entry name" value="BETA-N-ACETYLHEXOSAMINIDASE"/>
    <property type="match status" value="1"/>
</dbReference>
<dbReference type="GO" id="GO:0005975">
    <property type="term" value="P:carbohydrate metabolic process"/>
    <property type="evidence" value="ECO:0007669"/>
    <property type="project" value="InterPro"/>
</dbReference>
<feature type="domain" description="Beta-hexosaminidase eukaryotic type N-terminal" evidence="11">
    <location>
        <begin position="26"/>
        <end position="175"/>
    </location>
</feature>
<name>A0A165Q0S9_EXIGL</name>
<dbReference type="FunFam" id="3.20.20.80:FF:000063">
    <property type="entry name" value="Beta-hexosaminidase"/>
    <property type="match status" value="1"/>
</dbReference>
<evidence type="ECO:0000256" key="9">
    <source>
        <dbReference type="SAM" id="SignalP"/>
    </source>
</evidence>
<keyword evidence="4 7" id="KW-0378">Hydrolase</keyword>
<dbReference type="Gene3D" id="3.30.379.10">
    <property type="entry name" value="Chitobiase/beta-hexosaminidase domain 2-like"/>
    <property type="match status" value="1"/>
</dbReference>
<dbReference type="GO" id="GO:0016231">
    <property type="term" value="F:beta-N-acetylglucosaminidase activity"/>
    <property type="evidence" value="ECO:0007669"/>
    <property type="project" value="TreeGrafter"/>
</dbReference>
<feature type="active site" description="Proton donor" evidence="8">
    <location>
        <position position="361"/>
    </location>
</feature>
<keyword evidence="5" id="KW-0325">Glycoprotein</keyword>
<proteinExistence type="inferred from homology"/>
<protein>
    <recommendedName>
        <fullName evidence="7">Beta-hexosaminidase</fullName>
        <ecNumber evidence="7">3.2.1.52</ecNumber>
    </recommendedName>
</protein>
<evidence type="ECO:0000256" key="7">
    <source>
        <dbReference type="PIRNR" id="PIRNR001093"/>
    </source>
</evidence>
<dbReference type="Proteomes" id="UP000077266">
    <property type="component" value="Unassembled WGS sequence"/>
</dbReference>
<dbReference type="InterPro" id="IPR029019">
    <property type="entry name" value="HEX_eukaryotic_N"/>
</dbReference>
<dbReference type="GO" id="GO:0030203">
    <property type="term" value="P:glycosaminoglycan metabolic process"/>
    <property type="evidence" value="ECO:0007669"/>
    <property type="project" value="TreeGrafter"/>
</dbReference>
<dbReference type="InterPro" id="IPR025705">
    <property type="entry name" value="Beta_hexosaminidase_sua/sub"/>
</dbReference>
<gene>
    <name evidence="12" type="ORF">EXIGLDRAFT_601286</name>
</gene>
<comment type="similarity">
    <text evidence="2 7">Belongs to the glycosyl hydrolase 20 family.</text>
</comment>
<reference evidence="12 13" key="1">
    <citation type="journal article" date="2016" name="Mol. Biol. Evol.">
        <title>Comparative Genomics of Early-Diverging Mushroom-Forming Fungi Provides Insights into the Origins of Lignocellulose Decay Capabilities.</title>
        <authorList>
            <person name="Nagy L.G."/>
            <person name="Riley R."/>
            <person name="Tritt A."/>
            <person name="Adam C."/>
            <person name="Daum C."/>
            <person name="Floudas D."/>
            <person name="Sun H."/>
            <person name="Yadav J.S."/>
            <person name="Pangilinan J."/>
            <person name="Larsson K.H."/>
            <person name="Matsuura K."/>
            <person name="Barry K."/>
            <person name="Labutti K."/>
            <person name="Kuo R."/>
            <person name="Ohm R.A."/>
            <person name="Bhattacharya S.S."/>
            <person name="Shirouzu T."/>
            <person name="Yoshinaga Y."/>
            <person name="Martin F.M."/>
            <person name="Grigoriev I.V."/>
            <person name="Hibbett D.S."/>
        </authorList>
    </citation>
    <scope>NUCLEOTIDE SEQUENCE [LARGE SCALE GENOMIC DNA]</scope>
    <source>
        <strain evidence="12 13">HHB12029</strain>
    </source>
</reference>
<evidence type="ECO:0000259" key="11">
    <source>
        <dbReference type="Pfam" id="PF14845"/>
    </source>
</evidence>
<dbReference type="InterPro" id="IPR015883">
    <property type="entry name" value="Glyco_hydro_20_cat"/>
</dbReference>
<organism evidence="12 13">
    <name type="scientific">Exidia glandulosa HHB12029</name>
    <dbReference type="NCBI Taxonomy" id="1314781"/>
    <lineage>
        <taxon>Eukaryota</taxon>
        <taxon>Fungi</taxon>
        <taxon>Dikarya</taxon>
        <taxon>Basidiomycota</taxon>
        <taxon>Agaricomycotina</taxon>
        <taxon>Agaricomycetes</taxon>
        <taxon>Auriculariales</taxon>
        <taxon>Exidiaceae</taxon>
        <taxon>Exidia</taxon>
    </lineage>
</organism>
<keyword evidence="3 9" id="KW-0732">Signal</keyword>
<evidence type="ECO:0000313" key="12">
    <source>
        <dbReference type="EMBL" id="KZW02925.1"/>
    </source>
</evidence>
<evidence type="ECO:0000256" key="8">
    <source>
        <dbReference type="PIRSR" id="PIRSR001093-1"/>
    </source>
</evidence>
<dbReference type="PANTHER" id="PTHR22600">
    <property type="entry name" value="BETA-HEXOSAMINIDASE"/>
    <property type="match status" value="1"/>
</dbReference>
<evidence type="ECO:0000259" key="10">
    <source>
        <dbReference type="Pfam" id="PF00728"/>
    </source>
</evidence>
<evidence type="ECO:0000256" key="4">
    <source>
        <dbReference type="ARBA" id="ARBA00022801"/>
    </source>
</evidence>
<dbReference type="InterPro" id="IPR029018">
    <property type="entry name" value="Hex-like_dom2"/>
</dbReference>
<evidence type="ECO:0000256" key="2">
    <source>
        <dbReference type="ARBA" id="ARBA00006285"/>
    </source>
</evidence>
<dbReference type="Pfam" id="PF00728">
    <property type="entry name" value="Glyco_hydro_20"/>
    <property type="match status" value="1"/>
</dbReference>
<feature type="domain" description="Glycoside hydrolase family 20 catalytic" evidence="10">
    <location>
        <begin position="197"/>
        <end position="565"/>
    </location>
</feature>
<dbReference type="EC" id="3.2.1.52" evidence="7"/>
<dbReference type="PIRSF" id="PIRSF001093">
    <property type="entry name" value="B-hxosamndse_ab_euk"/>
    <property type="match status" value="1"/>
</dbReference>
<dbReference type="SUPFAM" id="SSF51445">
    <property type="entry name" value="(Trans)glycosidases"/>
    <property type="match status" value="1"/>
</dbReference>
<evidence type="ECO:0000256" key="1">
    <source>
        <dbReference type="ARBA" id="ARBA00001231"/>
    </source>
</evidence>